<reference evidence="1 2" key="1">
    <citation type="submission" date="2017-05" db="EMBL/GenBank/DDBJ databases">
        <title>Isolation of Rhodococcus sp. S2-17 biodegrading of BP-3.</title>
        <authorList>
            <person name="Lee Y."/>
            <person name="Kim K.H."/>
            <person name="Chun B.H."/>
            <person name="Jung H.S."/>
            <person name="Jeon C.O."/>
        </authorList>
    </citation>
    <scope>NUCLEOTIDE SEQUENCE [LARGE SCALE GENOMIC DNA]</scope>
    <source>
        <strain evidence="1 2">S2-17</strain>
    </source>
</reference>
<name>A0A2S2C061_9NOCA</name>
<keyword evidence="2" id="KW-1185">Reference proteome</keyword>
<evidence type="ECO:0000313" key="2">
    <source>
        <dbReference type="Proteomes" id="UP000245711"/>
    </source>
</evidence>
<dbReference type="RefSeq" id="WP_109333034.1">
    <property type="nucleotide sequence ID" value="NZ_CP021354.1"/>
</dbReference>
<dbReference type="AlphaFoldDB" id="A0A2S2C061"/>
<sequence length="67" mass="7452">MKHGTFAVRALFDHPLGCDVVSIKSWTDTTSWNVRMSLDDAEDLGHRILSAVQFARHNDVRAANEAA</sequence>
<accession>A0A2S2C061</accession>
<dbReference type="Proteomes" id="UP000245711">
    <property type="component" value="Chromosome"/>
</dbReference>
<gene>
    <name evidence="1" type="ORF">CBI38_24645</name>
</gene>
<evidence type="ECO:0000313" key="1">
    <source>
        <dbReference type="EMBL" id="AWK74267.1"/>
    </source>
</evidence>
<proteinExistence type="predicted"/>
<protein>
    <submittedName>
        <fullName evidence="1">Uncharacterized protein</fullName>
    </submittedName>
</protein>
<dbReference type="KEGG" id="roz:CBI38_24645"/>
<dbReference type="EMBL" id="CP021354">
    <property type="protein sequence ID" value="AWK74267.1"/>
    <property type="molecule type" value="Genomic_DNA"/>
</dbReference>
<organism evidence="1 2">
    <name type="scientific">Rhodococcus oxybenzonivorans</name>
    <dbReference type="NCBI Taxonomy" id="1990687"/>
    <lineage>
        <taxon>Bacteria</taxon>
        <taxon>Bacillati</taxon>
        <taxon>Actinomycetota</taxon>
        <taxon>Actinomycetes</taxon>
        <taxon>Mycobacteriales</taxon>
        <taxon>Nocardiaceae</taxon>
        <taxon>Rhodococcus</taxon>
    </lineage>
</organism>